<keyword evidence="1" id="KW-0812">Transmembrane</keyword>
<keyword evidence="1" id="KW-1133">Transmembrane helix</keyword>
<keyword evidence="1" id="KW-0472">Membrane</keyword>
<dbReference type="AlphaFoldDB" id="T1E2E9"/>
<evidence type="ECO:0000256" key="1">
    <source>
        <dbReference type="SAM" id="Phobius"/>
    </source>
</evidence>
<protein>
    <submittedName>
        <fullName evidence="2">Uncharacterized protein</fullName>
    </submittedName>
</protein>
<sequence>LLLLLFVLLLWLLNIIFHDFFIFTWLCWFSCFYCLRATTIFFFLFIHCFYSNYNFRLVFFSPFNSLLLTTNLFPRTCSSLSLSLRFFFLFK</sequence>
<feature type="transmembrane region" description="Helical" evidence="1">
    <location>
        <begin position="6"/>
        <end position="26"/>
    </location>
</feature>
<name>T1E2E9_9DIPT</name>
<accession>T1E2E9</accession>
<organism evidence="2">
    <name type="scientific">Psorophora albipes</name>
    <dbReference type="NCBI Taxonomy" id="869069"/>
    <lineage>
        <taxon>Eukaryota</taxon>
        <taxon>Metazoa</taxon>
        <taxon>Ecdysozoa</taxon>
        <taxon>Arthropoda</taxon>
        <taxon>Hexapoda</taxon>
        <taxon>Insecta</taxon>
        <taxon>Pterygota</taxon>
        <taxon>Neoptera</taxon>
        <taxon>Endopterygota</taxon>
        <taxon>Diptera</taxon>
        <taxon>Nematocera</taxon>
        <taxon>Culicoidea</taxon>
        <taxon>Culicidae</taxon>
        <taxon>Culicinae</taxon>
        <taxon>Aedini</taxon>
        <taxon>Psorophora</taxon>
    </lineage>
</organism>
<feature type="transmembrane region" description="Helical" evidence="1">
    <location>
        <begin position="33"/>
        <end position="52"/>
    </location>
</feature>
<evidence type="ECO:0000313" key="2">
    <source>
        <dbReference type="EMBL" id="JAA93542.1"/>
    </source>
</evidence>
<proteinExistence type="evidence at transcript level"/>
<dbReference type="EMBL" id="GALA01001310">
    <property type="protein sequence ID" value="JAA93542.1"/>
    <property type="molecule type" value="mRNA"/>
</dbReference>
<feature type="non-terminal residue" evidence="2">
    <location>
        <position position="1"/>
    </location>
</feature>
<reference evidence="2" key="1">
    <citation type="journal article" date="2013" name="BMC Genomics">
        <title>A deep insight into the sialotranscriptome of the mosquito, Psorophora albipes.</title>
        <authorList>
            <person name="Chagas A.C."/>
            <person name="Calvo E."/>
            <person name="Rios-Velasquez C.M."/>
            <person name="Pessoa F.A."/>
            <person name="Medeiros J.F."/>
            <person name="Ribeiro J.M."/>
        </authorList>
    </citation>
    <scope>NUCLEOTIDE SEQUENCE</scope>
</reference>